<feature type="compositionally biased region" description="Basic and acidic residues" evidence="5">
    <location>
        <begin position="177"/>
        <end position="190"/>
    </location>
</feature>
<feature type="region of interest" description="Disordered" evidence="5">
    <location>
        <begin position="163"/>
        <end position="207"/>
    </location>
</feature>
<reference evidence="6 7" key="1">
    <citation type="submission" date="2018-02" db="EMBL/GenBank/DDBJ databases">
        <title>Genome sequence of the basidiomycete white-rot fungus Phlebia centrifuga.</title>
        <authorList>
            <person name="Granchi Z."/>
            <person name="Peng M."/>
            <person name="de Vries R.P."/>
            <person name="Hilden K."/>
            <person name="Makela M.R."/>
            <person name="Grigoriev I."/>
            <person name="Riley R."/>
        </authorList>
    </citation>
    <scope>NUCLEOTIDE SEQUENCE [LARGE SCALE GENOMIC DNA]</scope>
    <source>
        <strain evidence="6 7">FBCC195</strain>
    </source>
</reference>
<evidence type="ECO:0000313" key="6">
    <source>
        <dbReference type="EMBL" id="PSR76117.1"/>
    </source>
</evidence>
<dbReference type="GO" id="GO:0008299">
    <property type="term" value="P:isoprenoid biosynthetic process"/>
    <property type="evidence" value="ECO:0007669"/>
    <property type="project" value="InterPro"/>
</dbReference>
<dbReference type="SUPFAM" id="SSF48576">
    <property type="entry name" value="Terpenoid synthases"/>
    <property type="match status" value="1"/>
</dbReference>
<dbReference type="PANTHER" id="PTHR12001:SF44">
    <property type="entry name" value="GERANYLGERANYL PYROPHOSPHATE SYNTHASE"/>
    <property type="match status" value="1"/>
</dbReference>
<dbReference type="CDD" id="cd00385">
    <property type="entry name" value="Isoprenoid_Biosyn_C1"/>
    <property type="match status" value="1"/>
</dbReference>
<evidence type="ECO:0000256" key="5">
    <source>
        <dbReference type="SAM" id="MobiDB-lite"/>
    </source>
</evidence>
<dbReference type="InterPro" id="IPR008949">
    <property type="entry name" value="Isoprenoid_synthase_dom_sf"/>
</dbReference>
<comment type="similarity">
    <text evidence="2">Belongs to the FPP/GGPP synthase family.</text>
</comment>
<dbReference type="PANTHER" id="PTHR12001">
    <property type="entry name" value="GERANYLGERANYL PYROPHOSPHATE SYNTHASE"/>
    <property type="match status" value="1"/>
</dbReference>
<dbReference type="AlphaFoldDB" id="A0A2R6NTP8"/>
<evidence type="ECO:0000256" key="4">
    <source>
        <dbReference type="ARBA" id="ARBA00022842"/>
    </source>
</evidence>
<dbReference type="STRING" id="98765.A0A2R6NTP8"/>
<feature type="compositionally biased region" description="Polar residues" evidence="5">
    <location>
        <begin position="194"/>
        <end position="207"/>
    </location>
</feature>
<comment type="caution">
    <text evidence="6">The sequence shown here is derived from an EMBL/GenBank/DDBJ whole genome shotgun (WGS) entry which is preliminary data.</text>
</comment>
<evidence type="ECO:0000256" key="3">
    <source>
        <dbReference type="ARBA" id="ARBA00022723"/>
    </source>
</evidence>
<dbReference type="OrthoDB" id="6921389at2759"/>
<dbReference type="EMBL" id="MLYV02000861">
    <property type="protein sequence ID" value="PSR76117.1"/>
    <property type="molecule type" value="Genomic_DNA"/>
</dbReference>
<accession>A0A2R6NTP8</accession>
<dbReference type="Pfam" id="PF00348">
    <property type="entry name" value="polyprenyl_synt"/>
    <property type="match status" value="1"/>
</dbReference>
<dbReference type="GO" id="GO:0046872">
    <property type="term" value="F:metal ion binding"/>
    <property type="evidence" value="ECO:0007669"/>
    <property type="project" value="UniProtKB-KW"/>
</dbReference>
<gene>
    <name evidence="6" type="ORF">PHLCEN_2v8667</name>
</gene>
<evidence type="ECO:0000313" key="7">
    <source>
        <dbReference type="Proteomes" id="UP000186601"/>
    </source>
</evidence>
<feature type="region of interest" description="Disordered" evidence="5">
    <location>
        <begin position="224"/>
        <end position="243"/>
    </location>
</feature>
<protein>
    <submittedName>
        <fullName evidence="6">Uncharacterized protein</fullName>
    </submittedName>
</protein>
<comment type="cofactor">
    <cofactor evidence="1">
        <name>Mg(2+)</name>
        <dbReference type="ChEBI" id="CHEBI:18420"/>
    </cofactor>
</comment>
<dbReference type="Proteomes" id="UP000186601">
    <property type="component" value="Unassembled WGS sequence"/>
</dbReference>
<dbReference type="Gene3D" id="1.10.600.10">
    <property type="entry name" value="Farnesyl Diphosphate Synthase"/>
    <property type="match status" value="2"/>
</dbReference>
<keyword evidence="3" id="KW-0479">Metal-binding</keyword>
<dbReference type="GO" id="GO:0004659">
    <property type="term" value="F:prenyltransferase activity"/>
    <property type="evidence" value="ECO:0007669"/>
    <property type="project" value="InterPro"/>
</dbReference>
<evidence type="ECO:0000256" key="1">
    <source>
        <dbReference type="ARBA" id="ARBA00001946"/>
    </source>
</evidence>
<name>A0A2R6NTP8_9APHY</name>
<organism evidence="6 7">
    <name type="scientific">Hermanssonia centrifuga</name>
    <dbReference type="NCBI Taxonomy" id="98765"/>
    <lineage>
        <taxon>Eukaryota</taxon>
        <taxon>Fungi</taxon>
        <taxon>Dikarya</taxon>
        <taxon>Basidiomycota</taxon>
        <taxon>Agaricomycotina</taxon>
        <taxon>Agaricomycetes</taxon>
        <taxon>Polyporales</taxon>
        <taxon>Meruliaceae</taxon>
        <taxon>Hermanssonia</taxon>
    </lineage>
</organism>
<keyword evidence="4" id="KW-0460">Magnesium</keyword>
<dbReference type="InterPro" id="IPR000092">
    <property type="entry name" value="Polyprenyl_synt"/>
</dbReference>
<sequence>MVAARSMRNFERNAQSGTGNAWCIVDSPTLGRMSGVSRRLEAVPKSEKPATPSGSCLAINIAPLNIKKIRRRGLVSGVHLTLPPSPLPTGSPKHSPPETALTFTAEWDLTENTFVFTPFESSYPPSSVSSQFSRSPVPVNVDEDTVSRSASLISPSVYSSMLSPHPAFTPSRPSYVGDDRMAPNRPESIKGNDSAASSHGTPVSSIFDRNSMYSHSRQLSQSTVASSVLEDPSKCGQATSSVPITRETALHTFKQELHRAVPEPDDKSDFDRGVVDEMDQDLLMAPMHAFEKTLWESTESDAQALRRSVVDQVATVFPNAARRERPLPDVPRSASTDSVYSSTALLEPFSHINSIPGKDIRGQMLAAFNAWLKVPDDKLRTITKVVSKLHTASLIDYVPLVNLWGVYFQIRDDYMNLQSSEYESNKGFAEDLTEGKFSFPIVHGVRADTSNRQILNVLQKRPSTPTLKKHTISYLQKHTKSFDYTLSVMASLENQIYEEIARLGGNRGLEEIMKALHVEV</sequence>
<proteinExistence type="inferred from homology"/>
<keyword evidence="7" id="KW-1185">Reference proteome</keyword>
<evidence type="ECO:0000256" key="2">
    <source>
        <dbReference type="ARBA" id="ARBA00006706"/>
    </source>
</evidence>